<evidence type="ECO:0000256" key="1">
    <source>
        <dbReference type="SAM" id="Coils"/>
    </source>
</evidence>
<evidence type="ECO:0000313" key="4">
    <source>
        <dbReference type="Proteomes" id="UP001055102"/>
    </source>
</evidence>
<reference evidence="3" key="1">
    <citation type="journal article" date="2021" name="Front. Microbiol.">
        <title>Comprehensive Comparative Genomics and Phenotyping of Methylobacterium Species.</title>
        <authorList>
            <person name="Alessa O."/>
            <person name="Ogura Y."/>
            <person name="Fujitani Y."/>
            <person name="Takami H."/>
            <person name="Hayashi T."/>
            <person name="Sahin N."/>
            <person name="Tani A."/>
        </authorList>
    </citation>
    <scope>NUCLEOTIDE SEQUENCE</scope>
    <source>
        <strain evidence="3">LMG 23639</strain>
    </source>
</reference>
<feature type="compositionally biased region" description="Low complexity" evidence="2">
    <location>
        <begin position="543"/>
        <end position="555"/>
    </location>
</feature>
<dbReference type="PANTHER" id="PTHR32309:SF13">
    <property type="entry name" value="FERRIC ENTEROBACTIN TRANSPORT PROTEIN FEPE"/>
    <property type="match status" value="1"/>
</dbReference>
<feature type="coiled-coil region" evidence="1">
    <location>
        <begin position="225"/>
        <end position="290"/>
    </location>
</feature>
<proteinExistence type="predicted"/>
<feature type="region of interest" description="Disordered" evidence="2">
    <location>
        <begin position="1"/>
        <end position="27"/>
    </location>
</feature>
<comment type="caution">
    <text evidence="3">The sequence shown here is derived from an EMBL/GenBank/DDBJ whole genome shotgun (WGS) entry which is preliminary data.</text>
</comment>
<evidence type="ECO:0000313" key="3">
    <source>
        <dbReference type="EMBL" id="GJE06064.1"/>
    </source>
</evidence>
<evidence type="ECO:0000256" key="2">
    <source>
        <dbReference type="SAM" id="MobiDB-lite"/>
    </source>
</evidence>
<dbReference type="Proteomes" id="UP001055102">
    <property type="component" value="Unassembled WGS sequence"/>
</dbReference>
<gene>
    <name evidence="3" type="ORF">AOPFMNJM_1370</name>
</gene>
<dbReference type="Gene3D" id="3.40.50.300">
    <property type="entry name" value="P-loop containing nucleotide triphosphate hydrolases"/>
    <property type="match status" value="1"/>
</dbReference>
<dbReference type="PANTHER" id="PTHR32309">
    <property type="entry name" value="TYROSINE-PROTEIN KINASE"/>
    <property type="match status" value="1"/>
</dbReference>
<dbReference type="EMBL" id="BPQR01000022">
    <property type="protein sequence ID" value="GJE06064.1"/>
    <property type="molecule type" value="Genomic_DNA"/>
</dbReference>
<protein>
    <recommendedName>
        <fullName evidence="5">Lipopolysaccharide biosynthesis protein</fullName>
    </recommendedName>
</protein>
<name>A0ABQ4SUB0_9HYPH</name>
<dbReference type="InterPro" id="IPR027417">
    <property type="entry name" value="P-loop_NTPase"/>
</dbReference>
<keyword evidence="4" id="KW-1185">Reference proteome</keyword>
<evidence type="ECO:0008006" key="5">
    <source>
        <dbReference type="Google" id="ProtNLM"/>
    </source>
</evidence>
<keyword evidence="1" id="KW-0175">Coiled coil</keyword>
<reference evidence="3" key="2">
    <citation type="submission" date="2021-08" db="EMBL/GenBank/DDBJ databases">
        <authorList>
            <person name="Tani A."/>
            <person name="Ola A."/>
            <person name="Ogura Y."/>
            <person name="Katsura K."/>
            <person name="Hayashi T."/>
        </authorList>
    </citation>
    <scope>NUCLEOTIDE SEQUENCE</scope>
    <source>
        <strain evidence="3">LMG 23639</strain>
    </source>
</reference>
<feature type="region of interest" description="Disordered" evidence="2">
    <location>
        <begin position="543"/>
        <end position="566"/>
    </location>
</feature>
<accession>A0ABQ4SUB0</accession>
<dbReference type="InterPro" id="IPR050445">
    <property type="entry name" value="Bact_polysacc_biosynth/exp"/>
</dbReference>
<sequence length="773" mass="80505">MPRLTRPAPFSAAAPGPAGGRPKAARQGAKGLAAGALGRTLLRSWARILLPTLAVGAATLAVVQALPPRYTGEAKLLLEAREGASGRGGERGAPLDDQAVASQAQVAMSRDLAREAVRRLNLVGNPEFDASVAEPGLLDRALALAGIGRDRQGRSAEERVLDAYSERLSVQPAGRSRVLSVAFTSRDPELAAAGANAAAELYLASLQATRLDSARNATTWLGGSVETLRNRAAEAEAKAEAYRVKHGLAAAGGAGQPLTGQQLADLSNQLAQARTQRADLTGRVKAIKEMIKDGRAFEIPDVADNDLIRRTVESRIALRARLALESQTLLPAHPRIKELTAQIAELDGQIKAAAERIGRTLENDARIAGARAESLQAAVDGQRDVVAKGTGSEAQLRALEREAKAQRDQLETVLARLRDAAIRDGEGALPADARLVSRAVAPQHPSFPDRLTTLALAMLAAFLVSTALALAGRRRPEPVALRTEETAEAAPQAQAREPFLFPEAAPPVFRAFPDPAEAEAARIAAEAPAPVTEAEPAGIETAAAEPARVSAPAKASSEPETAQAEAADPLALASLIGRLEAGPREAAGRTVLVVELTPRDAAASLGENLARTLAERGPALCVDLSTPALDGDAPGLTDLVAGTADFVDAIQPAEGSRLHRIGRGFVETEILDEEPESLAICLEAMPEAYPWVVCRMGALDEAVLEAIAAHMDSVVLVSDAPADDLRLVALYGVAEAAGAGQVLVARGPGAPRAAAAETAPEAEEPMRLRLSAA</sequence>
<organism evidence="3 4">
    <name type="scientific">Methylobacterium jeotgali</name>
    <dbReference type="NCBI Taxonomy" id="381630"/>
    <lineage>
        <taxon>Bacteria</taxon>
        <taxon>Pseudomonadati</taxon>
        <taxon>Pseudomonadota</taxon>
        <taxon>Alphaproteobacteria</taxon>
        <taxon>Hyphomicrobiales</taxon>
        <taxon>Methylobacteriaceae</taxon>
        <taxon>Methylobacterium</taxon>
    </lineage>
</organism>
<dbReference type="RefSeq" id="WP_238274695.1">
    <property type="nucleotide sequence ID" value="NZ_BPQR01000022.1"/>
</dbReference>